<evidence type="ECO:0000256" key="1">
    <source>
        <dbReference type="ARBA" id="ARBA00022741"/>
    </source>
</evidence>
<gene>
    <name evidence="4" type="ORF">FSB_LOCUS55306</name>
</gene>
<evidence type="ECO:0000256" key="2">
    <source>
        <dbReference type="ARBA" id="ARBA00022840"/>
    </source>
</evidence>
<keyword evidence="2" id="KW-0067">ATP-binding</keyword>
<evidence type="ECO:0000259" key="3">
    <source>
        <dbReference type="PROSITE" id="PS50011"/>
    </source>
</evidence>
<dbReference type="SMART" id="SM00219">
    <property type="entry name" value="TyrKc"/>
    <property type="match status" value="1"/>
</dbReference>
<dbReference type="InterPro" id="IPR026960">
    <property type="entry name" value="RVT-Znf"/>
</dbReference>
<dbReference type="GO" id="GO:0004674">
    <property type="term" value="F:protein serine/threonine kinase activity"/>
    <property type="evidence" value="ECO:0007669"/>
    <property type="project" value="TreeGrafter"/>
</dbReference>
<dbReference type="SUPFAM" id="SSF56112">
    <property type="entry name" value="Protein kinase-like (PK-like)"/>
    <property type="match status" value="1"/>
</dbReference>
<dbReference type="Gene3D" id="1.10.510.10">
    <property type="entry name" value="Transferase(Phosphotransferase) domain 1"/>
    <property type="match status" value="1"/>
</dbReference>
<dbReference type="PROSITE" id="PS50011">
    <property type="entry name" value="PROTEIN_KINASE_DOM"/>
    <property type="match status" value="1"/>
</dbReference>
<dbReference type="GO" id="GO:0004713">
    <property type="term" value="F:protein tyrosine kinase activity"/>
    <property type="evidence" value="ECO:0007669"/>
    <property type="project" value="InterPro"/>
</dbReference>
<dbReference type="PANTHER" id="PTHR27005:SF543">
    <property type="entry name" value="NON-FUNCTIONAL PSEUDOKINASE ZED1-LIKE"/>
    <property type="match status" value="1"/>
</dbReference>
<sequence length="512" mass="58638">MRSWLRNHFFKRTEERKERERAFLENGSLLLEKLIVSCNAKPIPIRTFSAQELRQATDNYANAQFCGWYKGSLEGRMVFVNRFPDKLIRADLKINDIVISAQMSGHSNVLKPIGCCLETPSPISVYEFAANGFLADLVYVSRVANRKLQPMAWGSRLKIARQIAHVISYLHTAFSRPVLHMSINMRSILLDESDVPKLIHFFYSVSIPEGETDVEPLEDFRDMWFSTPELRASGKVTEKNDVYNFGQLLLELLTGEDSLRITRLIIEEDSSFVAYMHNSAQGRSINEILDPAILAEEGGVSLDQQLQAVLELALTCTKEDPHRRPTMVDVTKELRRIERFPQVAEDLWGSLRNLKLNERFKMLLWRIANDTLPTGARMKQPCEMETTCCPLCKTEEETCLHLFKSCLAAKAAWFSSNWGFCIESLNANSGYDLIKSIVIPPAHVLNEQVTKEQFVLMAAKIMDYIWRLRNQVMFENKKLNFQAIPFEISQQFEEQGSASLKGKVYIDESQAM</sequence>
<dbReference type="EMBL" id="OIVN01006192">
    <property type="protein sequence ID" value="SPD27424.1"/>
    <property type="molecule type" value="Genomic_DNA"/>
</dbReference>
<dbReference type="Pfam" id="PF07714">
    <property type="entry name" value="PK_Tyr_Ser-Thr"/>
    <property type="match status" value="1"/>
</dbReference>
<dbReference type="AlphaFoldDB" id="A0A2N9IT16"/>
<reference evidence="4" key="1">
    <citation type="submission" date="2018-02" db="EMBL/GenBank/DDBJ databases">
        <authorList>
            <person name="Cohen D.B."/>
            <person name="Kent A.D."/>
        </authorList>
    </citation>
    <scope>NUCLEOTIDE SEQUENCE</scope>
</reference>
<dbReference type="Pfam" id="PF13966">
    <property type="entry name" value="zf-RVT"/>
    <property type="match status" value="1"/>
</dbReference>
<organism evidence="4">
    <name type="scientific">Fagus sylvatica</name>
    <name type="common">Beechnut</name>
    <dbReference type="NCBI Taxonomy" id="28930"/>
    <lineage>
        <taxon>Eukaryota</taxon>
        <taxon>Viridiplantae</taxon>
        <taxon>Streptophyta</taxon>
        <taxon>Embryophyta</taxon>
        <taxon>Tracheophyta</taxon>
        <taxon>Spermatophyta</taxon>
        <taxon>Magnoliopsida</taxon>
        <taxon>eudicotyledons</taxon>
        <taxon>Gunneridae</taxon>
        <taxon>Pentapetalae</taxon>
        <taxon>rosids</taxon>
        <taxon>fabids</taxon>
        <taxon>Fagales</taxon>
        <taxon>Fagaceae</taxon>
        <taxon>Fagus</taxon>
    </lineage>
</organism>
<keyword evidence="1" id="KW-0547">Nucleotide-binding</keyword>
<dbReference type="InterPro" id="IPR011009">
    <property type="entry name" value="Kinase-like_dom_sf"/>
</dbReference>
<feature type="domain" description="Protein kinase" evidence="3">
    <location>
        <begin position="54"/>
        <end position="340"/>
    </location>
</feature>
<accession>A0A2N9IT16</accession>
<evidence type="ECO:0000313" key="4">
    <source>
        <dbReference type="EMBL" id="SPD27424.1"/>
    </source>
</evidence>
<dbReference type="Gene3D" id="3.30.200.20">
    <property type="entry name" value="Phosphorylase Kinase, domain 1"/>
    <property type="match status" value="1"/>
</dbReference>
<name>A0A2N9IT16_FAGSY</name>
<dbReference type="GO" id="GO:0005524">
    <property type="term" value="F:ATP binding"/>
    <property type="evidence" value="ECO:0007669"/>
    <property type="project" value="UniProtKB-KW"/>
</dbReference>
<dbReference type="InterPro" id="IPR001245">
    <property type="entry name" value="Ser-Thr/Tyr_kinase_cat_dom"/>
</dbReference>
<dbReference type="PANTHER" id="PTHR27005">
    <property type="entry name" value="WALL-ASSOCIATED RECEPTOR KINASE-LIKE 21"/>
    <property type="match status" value="1"/>
</dbReference>
<dbReference type="InterPro" id="IPR000719">
    <property type="entry name" value="Prot_kinase_dom"/>
</dbReference>
<protein>
    <recommendedName>
        <fullName evidence="3">Protein kinase domain-containing protein</fullName>
    </recommendedName>
</protein>
<dbReference type="InterPro" id="IPR020635">
    <property type="entry name" value="Tyr_kinase_cat_dom"/>
</dbReference>
<proteinExistence type="predicted"/>
<dbReference type="InterPro" id="IPR045274">
    <property type="entry name" value="WAK-like"/>
</dbReference>
<dbReference type="GO" id="GO:0005886">
    <property type="term" value="C:plasma membrane"/>
    <property type="evidence" value="ECO:0007669"/>
    <property type="project" value="TreeGrafter"/>
</dbReference>
<dbReference type="GO" id="GO:0007166">
    <property type="term" value="P:cell surface receptor signaling pathway"/>
    <property type="evidence" value="ECO:0007669"/>
    <property type="project" value="InterPro"/>
</dbReference>